<accession>A0ABS6FVC6</accession>
<reference evidence="2 3" key="1">
    <citation type="submission" date="2021-06" db="EMBL/GenBank/DDBJ databases">
        <authorList>
            <person name="Sun Q."/>
            <person name="Li D."/>
        </authorList>
    </citation>
    <scope>NUCLEOTIDE SEQUENCE [LARGE SCALE GENOMIC DNA]</scope>
    <source>
        <strain evidence="2 3">MSJ-6</strain>
    </source>
</reference>
<dbReference type="InterPro" id="IPR039538">
    <property type="entry name" value="BetI_C"/>
</dbReference>
<dbReference type="RefSeq" id="WP_216480770.1">
    <property type="nucleotide sequence ID" value="NZ_JAHLQJ010000023.1"/>
</dbReference>
<gene>
    <name evidence="2" type="ORF">KQJ23_20285</name>
</gene>
<name>A0ABS6FVC6_9BACL</name>
<organism evidence="2 3">
    <name type="scientific">Paenibacillus brevis</name>
    <dbReference type="NCBI Taxonomy" id="2841508"/>
    <lineage>
        <taxon>Bacteria</taxon>
        <taxon>Bacillati</taxon>
        <taxon>Bacillota</taxon>
        <taxon>Bacilli</taxon>
        <taxon>Bacillales</taxon>
        <taxon>Paenibacillaceae</taxon>
        <taxon>Paenibacillus</taxon>
    </lineage>
</organism>
<comment type="caution">
    <text evidence="2">The sequence shown here is derived from an EMBL/GenBank/DDBJ whole genome shotgun (WGS) entry which is preliminary data.</text>
</comment>
<protein>
    <submittedName>
        <fullName evidence="2">TetR family transcriptional regulator C-terminal domain-containing protein</fullName>
    </submittedName>
</protein>
<evidence type="ECO:0000313" key="3">
    <source>
        <dbReference type="Proteomes" id="UP000743001"/>
    </source>
</evidence>
<sequence length="63" mass="7209">MQPIILIRALMDSGVTRNDHDEDIEVERIYDLVDGLAIHAIQRPELMPPEKVKAVLRHHLSSL</sequence>
<evidence type="ECO:0000313" key="2">
    <source>
        <dbReference type="EMBL" id="MBU5674184.1"/>
    </source>
</evidence>
<dbReference type="EMBL" id="JAHLQJ010000023">
    <property type="protein sequence ID" value="MBU5674184.1"/>
    <property type="molecule type" value="Genomic_DNA"/>
</dbReference>
<feature type="domain" description="BetI-type transcriptional repressor C-terminal" evidence="1">
    <location>
        <begin position="6"/>
        <end position="63"/>
    </location>
</feature>
<dbReference type="Pfam" id="PF13977">
    <property type="entry name" value="TetR_C_6"/>
    <property type="match status" value="1"/>
</dbReference>
<proteinExistence type="predicted"/>
<dbReference type="Proteomes" id="UP000743001">
    <property type="component" value="Unassembled WGS sequence"/>
</dbReference>
<evidence type="ECO:0000259" key="1">
    <source>
        <dbReference type="Pfam" id="PF13977"/>
    </source>
</evidence>
<keyword evidence="3" id="KW-1185">Reference proteome</keyword>